<dbReference type="Gene3D" id="3.10.180.10">
    <property type="entry name" value="2,3-Dihydroxybiphenyl 1,2-Dioxygenase, domain 1"/>
    <property type="match status" value="1"/>
</dbReference>
<reference evidence="3 4" key="1">
    <citation type="submission" date="2018-06" db="EMBL/GenBank/DDBJ databases">
        <title>Genomic Encyclopedia of Archaeal and Bacterial Type Strains, Phase II (KMG-II): from individual species to whole genera.</title>
        <authorList>
            <person name="Goeker M."/>
        </authorList>
    </citation>
    <scope>NUCLEOTIDE SEQUENCE [LARGE SCALE GENOMIC DNA]</scope>
    <source>
        <strain evidence="3 4">DSM 24525</strain>
    </source>
</reference>
<evidence type="ECO:0000313" key="4">
    <source>
        <dbReference type="Proteomes" id="UP000249688"/>
    </source>
</evidence>
<keyword evidence="1" id="KW-0479">Metal-binding</keyword>
<dbReference type="SUPFAM" id="SSF54593">
    <property type="entry name" value="Glyoxalase/Bleomycin resistance protein/Dihydroxybiphenyl dioxygenase"/>
    <property type="match status" value="1"/>
</dbReference>
<dbReference type="PROSITE" id="PS51819">
    <property type="entry name" value="VOC"/>
    <property type="match status" value="1"/>
</dbReference>
<dbReference type="PANTHER" id="PTHR43048">
    <property type="entry name" value="METHYLMALONYL-COA EPIMERASE"/>
    <property type="match status" value="1"/>
</dbReference>
<comment type="caution">
    <text evidence="3">The sequence shown here is derived from an EMBL/GenBank/DDBJ whole genome shotgun (WGS) entry which is preliminary data.</text>
</comment>
<feature type="domain" description="VOC" evidence="2">
    <location>
        <begin position="5"/>
        <end position="125"/>
    </location>
</feature>
<dbReference type="InterPro" id="IPR037523">
    <property type="entry name" value="VOC_core"/>
</dbReference>
<dbReference type="InterPro" id="IPR029068">
    <property type="entry name" value="Glyas_Bleomycin-R_OHBP_Dase"/>
</dbReference>
<evidence type="ECO:0000256" key="1">
    <source>
        <dbReference type="ARBA" id="ARBA00022723"/>
    </source>
</evidence>
<dbReference type="InterPro" id="IPR051785">
    <property type="entry name" value="MMCE/EMCE_epimerase"/>
</dbReference>
<dbReference type="PANTHER" id="PTHR43048:SF5">
    <property type="entry name" value="BLR5325 PROTEIN"/>
    <property type="match status" value="1"/>
</dbReference>
<dbReference type="GO" id="GO:0016829">
    <property type="term" value="F:lyase activity"/>
    <property type="evidence" value="ECO:0007669"/>
    <property type="project" value="UniProtKB-KW"/>
</dbReference>
<dbReference type="GO" id="GO:0046491">
    <property type="term" value="P:L-methylmalonyl-CoA metabolic process"/>
    <property type="evidence" value="ECO:0007669"/>
    <property type="project" value="TreeGrafter"/>
</dbReference>
<dbReference type="OrthoDB" id="9799428at2"/>
<proteinExistence type="predicted"/>
<dbReference type="AlphaFoldDB" id="A0A2W7IBD3"/>
<dbReference type="InterPro" id="IPR004360">
    <property type="entry name" value="Glyas_Fos-R_dOase_dom"/>
</dbReference>
<gene>
    <name evidence="3" type="ORF">C8P66_115144</name>
</gene>
<dbReference type="EMBL" id="QKYU01000015">
    <property type="protein sequence ID" value="PZW43679.1"/>
    <property type="molecule type" value="Genomic_DNA"/>
</dbReference>
<dbReference type="GO" id="GO:0046872">
    <property type="term" value="F:metal ion binding"/>
    <property type="evidence" value="ECO:0007669"/>
    <property type="project" value="UniProtKB-KW"/>
</dbReference>
<dbReference type="Pfam" id="PF00903">
    <property type="entry name" value="Glyoxalase"/>
    <property type="match status" value="1"/>
</dbReference>
<accession>A0A2W7IBD3</accession>
<dbReference type="RefSeq" id="WP_111398942.1">
    <property type="nucleotide sequence ID" value="NZ_QKYU01000015.1"/>
</dbReference>
<name>A0A2W7IBD3_9PROT</name>
<dbReference type="Proteomes" id="UP000249688">
    <property type="component" value="Unassembled WGS sequence"/>
</dbReference>
<dbReference type="GO" id="GO:0004493">
    <property type="term" value="F:methylmalonyl-CoA epimerase activity"/>
    <property type="evidence" value="ECO:0007669"/>
    <property type="project" value="TreeGrafter"/>
</dbReference>
<protein>
    <submittedName>
        <fullName evidence="3">Lactoylglutathione lyase</fullName>
    </submittedName>
</protein>
<evidence type="ECO:0000313" key="3">
    <source>
        <dbReference type="EMBL" id="PZW43679.1"/>
    </source>
</evidence>
<dbReference type="CDD" id="cd06587">
    <property type="entry name" value="VOC"/>
    <property type="match status" value="1"/>
</dbReference>
<sequence>MIAYSHDHLHFRSPEPLATARFYIEALGATETGRSEINGGLRIVLGLGDLVIFVEQAPAGAAPSPAAPSLGLEHIGLTVADMDAAAADLKSRGVRFSMEPRQARPGVRIAFIEAPDGVRIELIERSGG</sequence>
<organism evidence="3 4">
    <name type="scientific">Humitalea rosea</name>
    <dbReference type="NCBI Taxonomy" id="990373"/>
    <lineage>
        <taxon>Bacteria</taxon>
        <taxon>Pseudomonadati</taxon>
        <taxon>Pseudomonadota</taxon>
        <taxon>Alphaproteobacteria</taxon>
        <taxon>Acetobacterales</taxon>
        <taxon>Roseomonadaceae</taxon>
        <taxon>Humitalea</taxon>
    </lineage>
</organism>
<keyword evidence="4" id="KW-1185">Reference proteome</keyword>
<keyword evidence="3" id="KW-0456">Lyase</keyword>
<evidence type="ECO:0000259" key="2">
    <source>
        <dbReference type="PROSITE" id="PS51819"/>
    </source>
</evidence>